<accession>A0ABS2GGH3</accession>
<evidence type="ECO:0000256" key="2">
    <source>
        <dbReference type="ARBA" id="ARBA00022741"/>
    </source>
</evidence>
<dbReference type="InterPro" id="IPR000523">
    <property type="entry name" value="Mg_chelatse_chII-like_cat_dom"/>
</dbReference>
<keyword evidence="3" id="KW-0067">ATP-binding</keyword>
<evidence type="ECO:0000256" key="3">
    <source>
        <dbReference type="ARBA" id="ARBA00022840"/>
    </source>
</evidence>
<dbReference type="Gene3D" id="3.30.230.10">
    <property type="match status" value="1"/>
</dbReference>
<dbReference type="RefSeq" id="WP_205087596.1">
    <property type="nucleotide sequence ID" value="NZ_JACJLA010000005.1"/>
</dbReference>
<evidence type="ECO:0000313" key="6">
    <source>
        <dbReference type="Proteomes" id="UP000707138"/>
    </source>
</evidence>
<dbReference type="Proteomes" id="UP000707138">
    <property type="component" value="Unassembled WGS sequence"/>
</dbReference>
<dbReference type="InterPro" id="IPR025158">
    <property type="entry name" value="Mg_chelat-rel_C"/>
</dbReference>
<dbReference type="InterPro" id="IPR003593">
    <property type="entry name" value="AAA+_ATPase"/>
</dbReference>
<keyword evidence="2" id="KW-0547">Nucleotide-binding</keyword>
<evidence type="ECO:0000259" key="4">
    <source>
        <dbReference type="SMART" id="SM00382"/>
    </source>
</evidence>
<dbReference type="SUPFAM" id="SSF54211">
    <property type="entry name" value="Ribosomal protein S5 domain 2-like"/>
    <property type="match status" value="1"/>
</dbReference>
<dbReference type="Pfam" id="PF13541">
    <property type="entry name" value="ChlI"/>
    <property type="match status" value="1"/>
</dbReference>
<comment type="caution">
    <text evidence="5">The sequence shown here is derived from an EMBL/GenBank/DDBJ whole genome shotgun (WGS) entry which is preliminary data.</text>
</comment>
<dbReference type="InterPro" id="IPR045006">
    <property type="entry name" value="CHLI-like"/>
</dbReference>
<evidence type="ECO:0000313" key="5">
    <source>
        <dbReference type="EMBL" id="MBM6912430.1"/>
    </source>
</evidence>
<dbReference type="InterPro" id="IPR020568">
    <property type="entry name" value="Ribosomal_Su5_D2-typ_SF"/>
</dbReference>
<gene>
    <name evidence="5" type="ORF">H6A01_03675</name>
</gene>
<dbReference type="Pfam" id="PF13335">
    <property type="entry name" value="Mg_chelatase_C"/>
    <property type="match status" value="1"/>
</dbReference>
<dbReference type="EMBL" id="JACJLA010000005">
    <property type="protein sequence ID" value="MBM6912430.1"/>
    <property type="molecule type" value="Genomic_DNA"/>
</dbReference>
<dbReference type="InterPro" id="IPR014721">
    <property type="entry name" value="Ribsml_uS5_D2-typ_fold_subgr"/>
</dbReference>
<dbReference type="PANTHER" id="PTHR32039">
    <property type="entry name" value="MAGNESIUM-CHELATASE SUBUNIT CHLI"/>
    <property type="match status" value="1"/>
</dbReference>
<reference evidence="5 6" key="1">
    <citation type="journal article" date="2021" name="Sci. Rep.">
        <title>The distribution of antibiotic resistance genes in chicken gut microbiota commensals.</title>
        <authorList>
            <person name="Juricova H."/>
            <person name="Matiasovicova J."/>
            <person name="Kubasova T."/>
            <person name="Cejkova D."/>
            <person name="Rychlik I."/>
        </authorList>
    </citation>
    <scope>NUCLEOTIDE SEQUENCE [LARGE SCALE GENOMIC DNA]</scope>
    <source>
        <strain evidence="5 6">An537</strain>
    </source>
</reference>
<comment type="similarity">
    <text evidence="1">Belongs to the Mg-chelatase subunits D/I family. ComM subfamily.</text>
</comment>
<dbReference type="InterPro" id="IPR027417">
    <property type="entry name" value="P-loop_NTPase"/>
</dbReference>
<dbReference type="PRINTS" id="PR01657">
    <property type="entry name" value="MCMFAMILY"/>
</dbReference>
<proteinExistence type="inferred from homology"/>
<dbReference type="SMART" id="SM00382">
    <property type="entry name" value="AAA"/>
    <property type="match status" value="1"/>
</dbReference>
<keyword evidence="6" id="KW-1185">Reference proteome</keyword>
<dbReference type="Gene3D" id="3.40.50.300">
    <property type="entry name" value="P-loop containing nucleotide triphosphate hydrolases"/>
    <property type="match status" value="1"/>
</dbReference>
<name>A0ABS2GGH3_9FIRM</name>
<organism evidence="5 6">
    <name type="scientific">Veillonella magna</name>
    <dbReference type="NCBI Taxonomy" id="464322"/>
    <lineage>
        <taxon>Bacteria</taxon>
        <taxon>Bacillati</taxon>
        <taxon>Bacillota</taxon>
        <taxon>Negativicutes</taxon>
        <taxon>Veillonellales</taxon>
        <taxon>Veillonellaceae</taxon>
        <taxon>Veillonella</taxon>
    </lineage>
</organism>
<protein>
    <submittedName>
        <fullName evidence="5">YifB family Mg chelatase-like AAA ATPase</fullName>
    </submittedName>
</protein>
<sequence length="514" mass="56423">MYARTYSMAINGLDAYTVTVEVNITKGLPAFEIVGLPTAAVREAKERVRAAITNAGFTFPMQRIVVNLAPADIRKDGAGLDVAIAVGIIFASAQGGRKLNKNKRQYISEHTVFIGEMALDGTIKSVRGMLAIAIAADNEQWDLMVTGVDNGKEAKAAFANRVMISSSLSELMNMLCNDSERIYVTADDRLDTKESYTADFSDVKGQQAAKQALEIAAAGGHHVLLCGVPGAGKTMLARCMPSILPPLTETEQLTISRIYSIAGLLPSQQLMKERPFRSPHHTITMAGMVGGGAIPKPGELTLSHGGVLFLDEAPEFKRPVLDVLRQPLEDGVVTISRASGSYSYMCRFILVMAMNPCPCGWYGHEDTIHHCICTTHQVEQYQRTLSGPLRDRLDMYIPVDRPKLEELQDGGYSESSAAIRQRVMEARERQQKRAAAYGIKEDTLNSRLSHHDLQQMLRCDSSAEQMMETAFTRLHISLRSYDKLLRVAQTVADLSGDDRITGDHIATALAYRGQ</sequence>
<evidence type="ECO:0000256" key="1">
    <source>
        <dbReference type="ARBA" id="ARBA00006354"/>
    </source>
</evidence>
<dbReference type="PANTHER" id="PTHR32039:SF7">
    <property type="entry name" value="COMPETENCE PROTEIN COMM"/>
    <property type="match status" value="1"/>
</dbReference>
<dbReference type="NCBIfam" id="TIGR00368">
    <property type="entry name" value="YifB family Mg chelatase-like AAA ATPase"/>
    <property type="match status" value="1"/>
</dbReference>
<dbReference type="Pfam" id="PF01078">
    <property type="entry name" value="Mg_chelatase"/>
    <property type="match status" value="1"/>
</dbReference>
<dbReference type="InterPro" id="IPR001208">
    <property type="entry name" value="MCM_dom"/>
</dbReference>
<feature type="domain" description="AAA+ ATPase" evidence="4">
    <location>
        <begin position="219"/>
        <end position="403"/>
    </location>
</feature>
<dbReference type="SUPFAM" id="SSF52540">
    <property type="entry name" value="P-loop containing nucleoside triphosphate hydrolases"/>
    <property type="match status" value="1"/>
</dbReference>
<dbReference type="InterPro" id="IPR004482">
    <property type="entry name" value="Mg_chelat-rel"/>
</dbReference>